<evidence type="ECO:0000256" key="4">
    <source>
        <dbReference type="ARBA" id="ARBA00022989"/>
    </source>
</evidence>
<gene>
    <name evidence="8" type="primary">LOC104793620</name>
</gene>
<organism evidence="7 8">
    <name type="scientific">Camelina sativa</name>
    <name type="common">False flax</name>
    <name type="synonym">Myagrum sativum</name>
    <dbReference type="NCBI Taxonomy" id="90675"/>
    <lineage>
        <taxon>Eukaryota</taxon>
        <taxon>Viridiplantae</taxon>
        <taxon>Streptophyta</taxon>
        <taxon>Embryophyta</taxon>
        <taxon>Tracheophyta</taxon>
        <taxon>Spermatophyta</taxon>
        <taxon>Magnoliopsida</taxon>
        <taxon>eudicotyledons</taxon>
        <taxon>Gunneridae</taxon>
        <taxon>Pentapetalae</taxon>
        <taxon>rosids</taxon>
        <taxon>malvids</taxon>
        <taxon>Brassicales</taxon>
        <taxon>Brassicaceae</taxon>
        <taxon>Camelineae</taxon>
        <taxon>Camelina</taxon>
    </lineage>
</organism>
<comment type="subcellular location">
    <subcellularLocation>
        <location evidence="1">Membrane</location>
        <topology evidence="1">Multi-pass membrane protein</topology>
    </subcellularLocation>
</comment>
<evidence type="ECO:0000256" key="5">
    <source>
        <dbReference type="ARBA" id="ARBA00023136"/>
    </source>
</evidence>
<evidence type="ECO:0000313" key="7">
    <source>
        <dbReference type="Proteomes" id="UP000694864"/>
    </source>
</evidence>
<evidence type="ECO:0000256" key="2">
    <source>
        <dbReference type="ARBA" id="ARBA00010583"/>
    </source>
</evidence>
<keyword evidence="5 6" id="KW-0472">Membrane</keyword>
<sequence length="370" mass="42572">MACLRSFSRRSLYPKWFCYKTSSRPADLLQHHHIKDSTGSSLPDSSLLIRSFHRQVFSEDRRTMSFVQSMGSSGVLLCSRHMSSKPEELCPMIDAFGNVAEELVSDKSVGAMATVDQCSAAIENFSFPGDFVHYVINGIHELTGLNWWMSILLTAFLVNVLMSPVSMRVQRHGLELQILIRTIEKVQRIKKVGNRETLAKSKKWEAELMKGFEDRCFSFLTHFVPDAFVYISFMSGITTMAKKIPELSTSDSLYIMPLLAGFTFWFSSEIHNRRSLLSRMKRLPLFPIIFVVLQATYEYEPAVYFYMITSRIYVSTLLLMLRNKQIVKLRSILGWPDVPVTTVSQQQKVMARLICRLREFIDVVKKNDKK</sequence>
<protein>
    <submittedName>
        <fullName evidence="8">Mitochondrial inner membrane protein OXA1-like</fullName>
    </submittedName>
</protein>
<feature type="transmembrane region" description="Helical" evidence="6">
    <location>
        <begin position="219"/>
        <end position="241"/>
    </location>
</feature>
<evidence type="ECO:0000256" key="3">
    <source>
        <dbReference type="ARBA" id="ARBA00022692"/>
    </source>
</evidence>
<dbReference type="PANTHER" id="PTHR12428">
    <property type="entry name" value="OXA1"/>
    <property type="match status" value="1"/>
</dbReference>
<comment type="similarity">
    <text evidence="2">Belongs to the OXA1/ALB3/YidC (TC 2.A.9.2) family.</text>
</comment>
<dbReference type="Proteomes" id="UP000694864">
    <property type="component" value="Chromosome 6"/>
</dbReference>
<dbReference type="PANTHER" id="PTHR12428:SF49">
    <property type="entry name" value="OXAA_YIDC-LIKE MEMBRANE INSERTION PROTEIN"/>
    <property type="match status" value="1"/>
</dbReference>
<reference evidence="7" key="1">
    <citation type="journal article" date="2014" name="Nat. Commun.">
        <title>The emerging biofuel crop Camelina sativa retains a highly undifferentiated hexaploid genome structure.</title>
        <authorList>
            <person name="Kagale S."/>
            <person name="Koh C."/>
            <person name="Nixon J."/>
            <person name="Bollina V."/>
            <person name="Clarke W.E."/>
            <person name="Tuteja R."/>
            <person name="Spillane C."/>
            <person name="Robinson S.J."/>
            <person name="Links M.G."/>
            <person name="Clarke C."/>
            <person name="Higgins E.E."/>
            <person name="Huebert T."/>
            <person name="Sharpe A.G."/>
            <person name="Parkin I.A."/>
        </authorList>
    </citation>
    <scope>NUCLEOTIDE SEQUENCE [LARGE SCALE GENOMIC DNA]</scope>
    <source>
        <strain evidence="7">cv. DH55</strain>
    </source>
</reference>
<evidence type="ECO:0000313" key="8">
    <source>
        <dbReference type="RefSeq" id="XP_010518317.1"/>
    </source>
</evidence>
<evidence type="ECO:0000256" key="1">
    <source>
        <dbReference type="ARBA" id="ARBA00004141"/>
    </source>
</evidence>
<dbReference type="InterPro" id="IPR001708">
    <property type="entry name" value="YidC/ALB3/OXA1/COX18"/>
</dbReference>
<keyword evidence="7" id="KW-1185">Reference proteome</keyword>
<dbReference type="RefSeq" id="XP_010518317.1">
    <property type="nucleotide sequence ID" value="XM_010520015.2"/>
</dbReference>
<name>A0ABM0ZNP0_CAMSA</name>
<keyword evidence="3 6" id="KW-0812">Transmembrane</keyword>
<keyword evidence="4 6" id="KW-1133">Transmembrane helix</keyword>
<feature type="transmembrane region" description="Helical" evidence="6">
    <location>
        <begin position="282"/>
        <end position="297"/>
    </location>
</feature>
<feature type="transmembrane region" description="Helical" evidence="6">
    <location>
        <begin position="253"/>
        <end position="270"/>
    </location>
</feature>
<feature type="transmembrane region" description="Helical" evidence="6">
    <location>
        <begin position="145"/>
        <end position="162"/>
    </location>
</feature>
<dbReference type="GeneID" id="104793620"/>
<evidence type="ECO:0000256" key="6">
    <source>
        <dbReference type="SAM" id="Phobius"/>
    </source>
</evidence>
<feature type="transmembrane region" description="Helical" evidence="6">
    <location>
        <begin position="303"/>
        <end position="321"/>
    </location>
</feature>
<reference evidence="8" key="2">
    <citation type="submission" date="2025-08" db="UniProtKB">
        <authorList>
            <consortium name="RefSeq"/>
        </authorList>
    </citation>
    <scope>IDENTIFICATION</scope>
    <source>
        <tissue evidence="8">Leaf</tissue>
    </source>
</reference>
<accession>A0ABM0ZNP0</accession>
<proteinExistence type="inferred from homology"/>